<proteinExistence type="predicted"/>
<dbReference type="PANTHER" id="PTHR35549">
    <property type="entry name" value="OS04G0584500 PROTEIN"/>
    <property type="match status" value="1"/>
</dbReference>
<feature type="compositionally biased region" description="Basic and acidic residues" evidence="1">
    <location>
        <begin position="712"/>
        <end position="724"/>
    </location>
</feature>
<evidence type="ECO:0000313" key="4">
    <source>
        <dbReference type="EMBL" id="KAH7447596.1"/>
    </source>
</evidence>
<gene>
    <name evidence="4" type="ORF">KP509_01G113000</name>
</gene>
<reference evidence="4" key="1">
    <citation type="submission" date="2021-08" db="EMBL/GenBank/DDBJ databases">
        <title>WGS assembly of Ceratopteris richardii.</title>
        <authorList>
            <person name="Marchant D.B."/>
            <person name="Chen G."/>
            <person name="Jenkins J."/>
            <person name="Shu S."/>
            <person name="Leebens-Mack J."/>
            <person name="Grimwood J."/>
            <person name="Schmutz J."/>
            <person name="Soltis P."/>
            <person name="Soltis D."/>
            <person name="Chen Z.-H."/>
        </authorList>
    </citation>
    <scope>NUCLEOTIDE SEQUENCE</scope>
    <source>
        <strain evidence="4">Whitten #5841</strain>
        <tissue evidence="4">Leaf</tissue>
    </source>
</reference>
<dbReference type="OMA" id="FNKYVKC"/>
<evidence type="ECO:0000313" key="5">
    <source>
        <dbReference type="Proteomes" id="UP000825935"/>
    </source>
</evidence>
<protein>
    <submittedName>
        <fullName evidence="4">Uncharacterized protein</fullName>
    </submittedName>
</protein>
<dbReference type="OrthoDB" id="10064100at2759"/>
<evidence type="ECO:0000259" key="2">
    <source>
        <dbReference type="Pfam" id="PF23568"/>
    </source>
</evidence>
<evidence type="ECO:0000256" key="1">
    <source>
        <dbReference type="SAM" id="MobiDB-lite"/>
    </source>
</evidence>
<comment type="caution">
    <text evidence="4">The sequence shown here is derived from an EMBL/GenBank/DDBJ whole genome shotgun (WGS) entry which is preliminary data.</text>
</comment>
<feature type="region of interest" description="Disordered" evidence="1">
    <location>
        <begin position="674"/>
        <end position="724"/>
    </location>
</feature>
<feature type="region of interest" description="Disordered" evidence="1">
    <location>
        <begin position="555"/>
        <end position="589"/>
    </location>
</feature>
<sequence>MLRKLNGRSPPLPKHPNNGSKSKSQPLIICSAALPNVGAAKAIPDARSTQGDLLPPEIVVSILHGFADSLLTDQQRFEILKSKCLEGTRFGQDDDLCTTPTGSILKSSHTVLTYLTWGIRHLEKASESLQQGDKGSTEGHLKNAEQMLKSLVDSMQLELNDCPAVMLSSARVPKASFILGLAHVFLALVCKLMKNTTNLVAFHLLEAFVVSPKDARQSFIPELWTQLFAPHLSAVDTWYKKEYASIVNNFSRSSSILPDSKAVSPPKATAMNAIVPRANSLMDLVTGMGLGRRGTSSQGNTRKAQQNKQDQTKILERMNMQVKLLSNLYDQSLDEGTIQFARHYQDLVVSYYERFSYDQVSRIWKGLQNTVDDTLQQHKTTAYQIDKEVDTFGVPMPKSFTKIGYNNNRDEDYFNNDDKNDDDDDDENDDDDNDYNSVDGKLISGGWTGANGLQFRRSLFEAIFGALHIDKSCKKDRTYGTIPSNHLSSLLHLCSKKMPAVIDPLRTKTSDQVEKDAHMQASTNESNVENKCATAKTTTIRDVVNTAFSPLPRDLPTLSIPTTGRKAASSPILSAESGNPTAKLKRSGSMSNSFSTELLANYNDSNHLDITSKQESLLATGTHSRKLVDFIKFKNHQSDIQPSLAMANKVPNQTSGFHQTNILIAGSSDGTKVEQKWIKASSSPNDKEENQISEQATRHRETTKMTSNSQSPRKDSTQVDDRKPETVQDQIMEEVQVKYCTSLQVQRDNSPNAYTPKVQLMERINVENASHRSCDPEVDVKKHVSTTREKPIGNQLEEVATKMKAVVSAAQSSNNAPEDVGRCEEALLQLSQSWLECKTATLLQKKGAANKNASSVTDNSDAYNILYSLTHELLYILANSELQEAQRLALCLLSASINSRRLSLNNSTTLQQNIHAENKGECRKSDRNHLQSDPLVLHALTHLLEQQDRLPEAALLLHLLHPAQYSSSCQQFLHHLLPLLLDLAQRGMMPIPKNVPDHNAISCTKSLYGDHHLIWESLKPRALALLMMSQLLAAVDKDTRLQACKHVLFPNVNGLPCFLHSLDCAQSIDEKIAAAFILTTCMQADDISRQHIVKHVKLPCVVALLQQSASNGSAFQTVVNLVTELLRARKSSIADLLNCVRQDGLLNCMHALMAYLQTTSLENRPPAAGLLLQLDLLLGDDRYSVFREEALEALLSPLLKDNNREATFIAVHILSTIGCSDSEQELEAWVLKKAGLAAADQEEVPNQRNQHSVTQTQPAASMVENQGEKKGNTKVGEWDARVARALIGKGGDLVSNALAKGLQSKIAEVRKTCLLVTAWLTFHLGSVHPSDHRHRATSGRCAFSRDQCNKSAKVRMRDSLQEKLREVAAADSGSVIMDRVLAAFALRNLT</sequence>
<name>A0A8T2VPI3_CERRI</name>
<accession>A0A8T2VPI3</accession>
<dbReference type="InterPro" id="IPR055566">
    <property type="entry name" value="ARM_LIN"/>
</dbReference>
<feature type="domain" description="Putative E3 ubiquitin-protein ligase LIN N-terminal" evidence="2">
    <location>
        <begin position="59"/>
        <end position="349"/>
    </location>
</feature>
<feature type="compositionally biased region" description="Polar residues" evidence="1">
    <location>
        <begin position="1244"/>
        <end position="1259"/>
    </location>
</feature>
<organism evidence="4 5">
    <name type="scientific">Ceratopteris richardii</name>
    <name type="common">Triangle waterfern</name>
    <dbReference type="NCBI Taxonomy" id="49495"/>
    <lineage>
        <taxon>Eukaryota</taxon>
        <taxon>Viridiplantae</taxon>
        <taxon>Streptophyta</taxon>
        <taxon>Embryophyta</taxon>
        <taxon>Tracheophyta</taxon>
        <taxon>Polypodiopsida</taxon>
        <taxon>Polypodiidae</taxon>
        <taxon>Polypodiales</taxon>
        <taxon>Pteridineae</taxon>
        <taxon>Pteridaceae</taxon>
        <taxon>Parkerioideae</taxon>
        <taxon>Ceratopteris</taxon>
    </lineage>
</organism>
<dbReference type="SUPFAM" id="SSF48371">
    <property type="entry name" value="ARM repeat"/>
    <property type="match status" value="1"/>
</dbReference>
<feature type="region of interest" description="Disordered" evidence="1">
    <location>
        <begin position="1242"/>
        <end position="1274"/>
    </location>
</feature>
<feature type="domain" description="Putative E3 ubiquitin-protein ligase LIN ARM-like" evidence="3">
    <location>
        <begin position="1030"/>
        <end position="1338"/>
    </location>
</feature>
<dbReference type="InterPro" id="IPR016024">
    <property type="entry name" value="ARM-type_fold"/>
</dbReference>
<dbReference type="Pfam" id="PF23568">
    <property type="entry name" value="ARM_LIN"/>
    <property type="match status" value="1"/>
</dbReference>
<dbReference type="Proteomes" id="UP000825935">
    <property type="component" value="Chromosome 1"/>
</dbReference>
<dbReference type="Pfam" id="PF23628">
    <property type="entry name" value="ARM_LIN_C"/>
    <property type="match status" value="1"/>
</dbReference>
<feature type="region of interest" description="Disordered" evidence="1">
    <location>
        <begin position="1"/>
        <end position="24"/>
    </location>
</feature>
<feature type="compositionally biased region" description="Basic and acidic residues" evidence="1">
    <location>
        <begin position="408"/>
        <end position="418"/>
    </location>
</feature>
<feature type="region of interest" description="Disordered" evidence="1">
    <location>
        <begin position="403"/>
        <end position="438"/>
    </location>
</feature>
<feature type="compositionally biased region" description="Acidic residues" evidence="1">
    <location>
        <begin position="419"/>
        <end position="434"/>
    </location>
</feature>
<feature type="compositionally biased region" description="Basic and acidic residues" evidence="1">
    <location>
        <begin position="685"/>
        <end position="703"/>
    </location>
</feature>
<evidence type="ECO:0000259" key="3">
    <source>
        <dbReference type="Pfam" id="PF23628"/>
    </source>
</evidence>
<dbReference type="EMBL" id="CM035406">
    <property type="protein sequence ID" value="KAH7447596.1"/>
    <property type="molecule type" value="Genomic_DNA"/>
</dbReference>
<dbReference type="InterPro" id="IPR056512">
    <property type="entry name" value="LIN_N"/>
</dbReference>
<keyword evidence="5" id="KW-1185">Reference proteome</keyword>